<organism evidence="1 2">
    <name type="scientific">Romeriopsis navalis LEGE 11480</name>
    <dbReference type="NCBI Taxonomy" id="2777977"/>
    <lineage>
        <taxon>Bacteria</taxon>
        <taxon>Bacillati</taxon>
        <taxon>Cyanobacteriota</taxon>
        <taxon>Cyanophyceae</taxon>
        <taxon>Leptolyngbyales</taxon>
        <taxon>Leptolyngbyaceae</taxon>
        <taxon>Romeriopsis</taxon>
        <taxon>Romeriopsis navalis</taxon>
    </lineage>
</organism>
<gene>
    <name evidence="1" type="ORF">IQ266_07295</name>
</gene>
<evidence type="ECO:0000313" key="2">
    <source>
        <dbReference type="Proteomes" id="UP000625316"/>
    </source>
</evidence>
<accession>A0A928VJN4</accession>
<dbReference type="RefSeq" id="WP_264324382.1">
    <property type="nucleotide sequence ID" value="NZ_JADEXQ010000018.1"/>
</dbReference>
<dbReference type="EMBL" id="JADEXQ010000018">
    <property type="protein sequence ID" value="MBE9029565.1"/>
    <property type="molecule type" value="Genomic_DNA"/>
</dbReference>
<comment type="caution">
    <text evidence="1">The sequence shown here is derived from an EMBL/GenBank/DDBJ whole genome shotgun (WGS) entry which is preliminary data.</text>
</comment>
<sequence length="125" mass="13648">MISTFTITLRGAFVARLLGEMAAMLCGSMGTLMEAALTVLLSGFGALPQSKSRTGSSRSMQLPRVAILVAISLFQRPFGCDRFVRVNDLLGYTGKYGVIDHILGWNCPERRKIRSEAYCLSAIRA</sequence>
<keyword evidence="2" id="KW-1185">Reference proteome</keyword>
<reference evidence="1" key="1">
    <citation type="submission" date="2020-10" db="EMBL/GenBank/DDBJ databases">
        <authorList>
            <person name="Castelo-Branco R."/>
            <person name="Eusebio N."/>
            <person name="Adriana R."/>
            <person name="Vieira A."/>
            <person name="Brugerolle De Fraissinette N."/>
            <person name="Rezende De Castro R."/>
            <person name="Schneider M.P."/>
            <person name="Vasconcelos V."/>
            <person name="Leao P.N."/>
        </authorList>
    </citation>
    <scope>NUCLEOTIDE SEQUENCE</scope>
    <source>
        <strain evidence="1">LEGE 11480</strain>
    </source>
</reference>
<evidence type="ECO:0000313" key="1">
    <source>
        <dbReference type="EMBL" id="MBE9029565.1"/>
    </source>
</evidence>
<proteinExistence type="predicted"/>
<name>A0A928VJN4_9CYAN</name>
<protein>
    <submittedName>
        <fullName evidence="1">Uncharacterized protein</fullName>
    </submittedName>
</protein>
<dbReference type="AlphaFoldDB" id="A0A928VJN4"/>
<dbReference type="Proteomes" id="UP000625316">
    <property type="component" value="Unassembled WGS sequence"/>
</dbReference>